<reference evidence="2" key="1">
    <citation type="journal article" date="2019" name="Int. J. Syst. Evol. Microbiol.">
        <title>The Global Catalogue of Microorganisms (GCM) 10K type strain sequencing project: providing services to taxonomists for standard genome sequencing and annotation.</title>
        <authorList>
            <consortium name="The Broad Institute Genomics Platform"/>
            <consortium name="The Broad Institute Genome Sequencing Center for Infectious Disease"/>
            <person name="Wu L."/>
            <person name="Ma J."/>
        </authorList>
    </citation>
    <scope>NUCLEOTIDE SEQUENCE [LARGE SCALE GENOMIC DNA]</scope>
    <source>
        <strain evidence="2">JCM 17759</strain>
    </source>
</reference>
<name>A0ABP8N728_9BACT</name>
<proteinExistence type="predicted"/>
<organism evidence="1 2">
    <name type="scientific">Novipirellula rosea</name>
    <dbReference type="NCBI Taxonomy" id="1031540"/>
    <lineage>
        <taxon>Bacteria</taxon>
        <taxon>Pseudomonadati</taxon>
        <taxon>Planctomycetota</taxon>
        <taxon>Planctomycetia</taxon>
        <taxon>Pirellulales</taxon>
        <taxon>Pirellulaceae</taxon>
        <taxon>Novipirellula</taxon>
    </lineage>
</organism>
<evidence type="ECO:0000313" key="1">
    <source>
        <dbReference type="EMBL" id="GAA4461011.1"/>
    </source>
</evidence>
<dbReference type="RefSeq" id="WP_345325355.1">
    <property type="nucleotide sequence ID" value="NZ_BAABGA010000054.1"/>
</dbReference>
<comment type="caution">
    <text evidence="1">The sequence shown here is derived from an EMBL/GenBank/DDBJ whole genome shotgun (WGS) entry which is preliminary data.</text>
</comment>
<evidence type="ECO:0000313" key="2">
    <source>
        <dbReference type="Proteomes" id="UP001500840"/>
    </source>
</evidence>
<keyword evidence="2" id="KW-1185">Reference proteome</keyword>
<sequence>MIKTIVTVLRRGGLGVLLAFSFSLGGFAQEPARDLKSDVLEWVDELDASSLAKRKAAENALIQAGPDVLQYLPENKTGMSIEASERLTRVRKALFSLRTQTEVESLGISVRLGDAKTVGEALEAISRDSGIEFEFDGDESTAIQAVATPLTFWHALDLVLDQANLDINFYGGDRETLQIVRREPDRPSRVDSAAYTGVYRIEPTSVNSRRVLNRPKLSALNISMEISWEPKTTPIGLTIPIAQLRGKLDDGAMLKPQESGETIDIATNSEIAFSEFYLPMQLPAGQPREIESLSGVIKAILPGKRQTFELLLSEPGKDVKLDAMQVTLEQVRKNGAIHEVRVAVTLDDAGRSLESHRQWIFENSAYVKRADGSRADHLGYEVYRQTANGVGIGYLFDLGDSVGESTLVYESPTAVVSNEVSFVLQDIKLP</sequence>
<dbReference type="EMBL" id="BAABGA010000054">
    <property type="protein sequence ID" value="GAA4461011.1"/>
    <property type="molecule type" value="Genomic_DNA"/>
</dbReference>
<protein>
    <submittedName>
        <fullName evidence="1">Uncharacterized protein</fullName>
    </submittedName>
</protein>
<gene>
    <name evidence="1" type="ORF">GCM10023156_42840</name>
</gene>
<accession>A0ABP8N728</accession>
<dbReference type="Proteomes" id="UP001500840">
    <property type="component" value="Unassembled WGS sequence"/>
</dbReference>